<evidence type="ECO:0000313" key="2">
    <source>
        <dbReference type="EMBL" id="WXA41879.1"/>
    </source>
</evidence>
<accession>A0A1U7M9W8</accession>
<evidence type="ECO:0000313" key="4">
    <source>
        <dbReference type="Proteomes" id="UP000245702"/>
    </source>
</evidence>
<gene>
    <name evidence="2" type="ORF">SPSPH_046910</name>
    <name evidence="1" type="ORF">SSPH_04341</name>
</gene>
<dbReference type="KEGG" id="ssph:SPSPH_046910"/>
<proteinExistence type="predicted"/>
<dbReference type="Proteomes" id="UP000186950">
    <property type="component" value="Plasmid pSSP59"/>
</dbReference>
<dbReference type="AlphaFoldDB" id="A0A1U7M9W8"/>
<name>A0A1U7M9W8_9FIRM</name>
<protein>
    <submittedName>
        <fullName evidence="2">Uncharacterized protein</fullName>
    </submittedName>
</protein>
<evidence type="ECO:0000313" key="3">
    <source>
        <dbReference type="Proteomes" id="UP000186950"/>
    </source>
</evidence>
<dbReference type="EMBL" id="FCOW01000042">
    <property type="protein sequence ID" value="CVK21646.1"/>
    <property type="molecule type" value="Genomic_DNA"/>
</dbReference>
<reference evidence="1 4" key="1">
    <citation type="submission" date="2016-01" db="EMBL/GenBank/DDBJ databases">
        <authorList>
            <person name="Brown R."/>
        </authorList>
    </citation>
    <scope>NUCLEOTIDE SEQUENCE [LARGE SCALE GENOMIC DNA]</scope>
    <source>
        <strain evidence="1">Sporomusa sphaeroides DSM 2875</strain>
    </source>
</reference>
<evidence type="ECO:0000313" key="1">
    <source>
        <dbReference type="EMBL" id="CVK21646.1"/>
    </source>
</evidence>
<organism evidence="2 3">
    <name type="scientific">Sporomusa sphaeroides DSM 2875</name>
    <dbReference type="NCBI Taxonomy" id="1337886"/>
    <lineage>
        <taxon>Bacteria</taxon>
        <taxon>Bacillati</taxon>
        <taxon>Bacillota</taxon>
        <taxon>Negativicutes</taxon>
        <taxon>Selenomonadales</taxon>
        <taxon>Sporomusaceae</taxon>
        <taxon>Sporomusa</taxon>
    </lineage>
</organism>
<dbReference type="RefSeq" id="WP_075758163.1">
    <property type="nucleotide sequence ID" value="NZ_CP146992.1"/>
</dbReference>
<keyword evidence="4" id="KW-1185">Reference proteome</keyword>
<dbReference type="Proteomes" id="UP000245702">
    <property type="component" value="Unassembled WGS sequence"/>
</dbReference>
<keyword evidence="2" id="KW-0614">Plasmid</keyword>
<sequence>MYQISFSLVKGLELKCTAIGRDVEPEGLDIEGKENGDSALPMVYYSIKAKESFTITIKTSDGSKLIGFFYSSE</sequence>
<geneLocation type="plasmid" evidence="2 3">
    <name>pSSP59</name>
</geneLocation>
<dbReference type="EMBL" id="CP146992">
    <property type="protein sequence ID" value="WXA41879.1"/>
    <property type="molecule type" value="Genomic_DNA"/>
</dbReference>
<reference evidence="2" key="2">
    <citation type="submission" date="2024-03" db="EMBL/GenBank/DDBJ databases">
        <title>Complete genome sequence of Sporomusa sphaeroides DSM 2875T isolated from mud of the Leine river and Sporomusa ovata DSM 2662T isolated from sugar beet leaf silage.</title>
        <authorList>
            <person name="Boeer T."/>
            <person name="Lueschen A."/>
            <person name="Daniel R."/>
            <person name="Poehlein A."/>
        </authorList>
    </citation>
    <scope>NUCLEOTIDE SEQUENCE</scope>
    <source>
        <strain evidence="2">DSM 2875</strain>
        <plasmid evidence="2">pSSP59</plasmid>
    </source>
</reference>